<dbReference type="eggNOG" id="COG0500">
    <property type="taxonomic scope" value="Bacteria"/>
</dbReference>
<reference evidence="2 3" key="1">
    <citation type="submission" date="2015-01" db="EMBL/GenBank/DDBJ databases">
        <title>Draft genome of the acidophilic iron oxidizer Ferrimicrobium acidiphilum strain T23.</title>
        <authorList>
            <person name="Poehlein A."/>
            <person name="Eisen S."/>
            <person name="Schloemann M."/>
            <person name="Johnson B.D."/>
            <person name="Daniel R."/>
            <person name="Muehling M."/>
        </authorList>
    </citation>
    <scope>NUCLEOTIDE SEQUENCE [LARGE SCALE GENOMIC DNA]</scope>
    <source>
        <strain evidence="2 3">T23</strain>
    </source>
</reference>
<evidence type="ECO:0000313" key="3">
    <source>
        <dbReference type="Proteomes" id="UP000032336"/>
    </source>
</evidence>
<comment type="caution">
    <text evidence="2">The sequence shown here is derived from an EMBL/GenBank/DDBJ whole genome shotgun (WGS) entry which is preliminary data.</text>
</comment>
<evidence type="ECO:0000313" key="2">
    <source>
        <dbReference type="EMBL" id="KJE75749.1"/>
    </source>
</evidence>
<dbReference type="Gene3D" id="3.40.50.150">
    <property type="entry name" value="Vaccinia Virus protein VP39"/>
    <property type="match status" value="1"/>
</dbReference>
<name>A0A0D8FS37_9ACTN</name>
<dbReference type="SUPFAM" id="SSF53335">
    <property type="entry name" value="S-adenosyl-L-methionine-dependent methyltransferases"/>
    <property type="match status" value="1"/>
</dbReference>
<dbReference type="STRING" id="1121877.FEAC_25260"/>
<dbReference type="CDD" id="cd02440">
    <property type="entry name" value="AdoMet_MTases"/>
    <property type="match status" value="1"/>
</dbReference>
<dbReference type="GeneID" id="78373548"/>
<dbReference type="Proteomes" id="UP000032336">
    <property type="component" value="Unassembled WGS sequence"/>
</dbReference>
<dbReference type="Pfam" id="PF08241">
    <property type="entry name" value="Methyltransf_11"/>
    <property type="match status" value="1"/>
</dbReference>
<dbReference type="GO" id="GO:0008757">
    <property type="term" value="F:S-adenosylmethionine-dependent methyltransferase activity"/>
    <property type="evidence" value="ECO:0007669"/>
    <property type="project" value="InterPro"/>
</dbReference>
<sequence length="268" mass="29284">MNADQAVRDELGSRWSRELREWAIPDDLLAVAPDSPWSFDPRAFSPFYDGPLNRTQEAIVDLLDRSPSRSVLDVGAGAGACVLPIGSFIQSLLAVDRDAAMLEMLALESESIPQLLVETRVGDFFALEPDLELYDVVTSQNVVYNVDDLFGFLGGLIAHAKVGVVLEMTLYHPHYGLNLLWRQFHQLERPTAPSAVEVIGALVMMGMTPKVALGAGVRRASDPATQVISTRRRLCLTPREDVAIQSALEQGLVLPNPTVTLVCEFADG</sequence>
<dbReference type="AlphaFoldDB" id="A0A0D8FS37"/>
<protein>
    <recommendedName>
        <fullName evidence="1">Methyltransferase type 11 domain-containing protein</fullName>
    </recommendedName>
</protein>
<keyword evidence="3" id="KW-1185">Reference proteome</keyword>
<dbReference type="OrthoDB" id="5242847at2"/>
<gene>
    <name evidence="2" type="ORF">FEAC_25260</name>
</gene>
<proteinExistence type="predicted"/>
<dbReference type="InterPro" id="IPR029063">
    <property type="entry name" value="SAM-dependent_MTases_sf"/>
</dbReference>
<dbReference type="InterPro" id="IPR013216">
    <property type="entry name" value="Methyltransf_11"/>
</dbReference>
<dbReference type="RefSeq" id="WP_052566327.1">
    <property type="nucleotide sequence ID" value="NZ_JQKF01000037.1"/>
</dbReference>
<accession>A0A0D8FS37</accession>
<feature type="domain" description="Methyltransferase type 11" evidence="1">
    <location>
        <begin position="72"/>
        <end position="153"/>
    </location>
</feature>
<organism evidence="2 3">
    <name type="scientific">Ferrimicrobium acidiphilum DSM 19497</name>
    <dbReference type="NCBI Taxonomy" id="1121877"/>
    <lineage>
        <taxon>Bacteria</taxon>
        <taxon>Bacillati</taxon>
        <taxon>Actinomycetota</taxon>
        <taxon>Acidimicrobiia</taxon>
        <taxon>Acidimicrobiales</taxon>
        <taxon>Acidimicrobiaceae</taxon>
        <taxon>Ferrimicrobium</taxon>
    </lineage>
</organism>
<dbReference type="EMBL" id="JXUW01000030">
    <property type="protein sequence ID" value="KJE75749.1"/>
    <property type="molecule type" value="Genomic_DNA"/>
</dbReference>
<evidence type="ECO:0000259" key="1">
    <source>
        <dbReference type="Pfam" id="PF08241"/>
    </source>
</evidence>